<evidence type="ECO:0000256" key="3">
    <source>
        <dbReference type="ARBA" id="ARBA00023274"/>
    </source>
</evidence>
<dbReference type="GO" id="GO:0005762">
    <property type="term" value="C:mitochondrial large ribosomal subunit"/>
    <property type="evidence" value="ECO:0007669"/>
    <property type="project" value="TreeGrafter"/>
</dbReference>
<evidence type="ECO:0000256" key="2">
    <source>
        <dbReference type="ARBA" id="ARBA00022980"/>
    </source>
</evidence>
<dbReference type="InterPro" id="IPR026569">
    <property type="entry name" value="Ribosomal_bL28"/>
</dbReference>
<dbReference type="GeneID" id="87815091"/>
<comment type="similarity">
    <text evidence="1">Belongs to the bacterial ribosomal protein bL28 family.</text>
</comment>
<dbReference type="InterPro" id="IPR037147">
    <property type="entry name" value="Ribosomal_bL28_sf"/>
</dbReference>
<dbReference type="AlphaFoldDB" id="A0AAN6UVR7"/>
<accession>A0AAN6UVR7</accession>
<comment type="caution">
    <text evidence="7">The sequence shown here is derived from an EMBL/GenBank/DDBJ whole genome shotgun (WGS) entry which is preliminary data.</text>
</comment>
<keyword evidence="2" id="KW-0689">Ribosomal protein</keyword>
<dbReference type="RefSeq" id="XP_062633305.1">
    <property type="nucleotide sequence ID" value="XM_062778478.1"/>
</dbReference>
<dbReference type="FunFam" id="2.30.170.40:FF:000003">
    <property type="entry name" value="54S ribosomal protein L24"/>
    <property type="match status" value="1"/>
</dbReference>
<keyword evidence="3" id="KW-0687">Ribonucleoprotein</keyword>
<dbReference type="SUPFAM" id="SSF143800">
    <property type="entry name" value="L28p-like"/>
    <property type="match status" value="1"/>
</dbReference>
<dbReference type="GO" id="GO:0003735">
    <property type="term" value="F:structural constituent of ribosome"/>
    <property type="evidence" value="ECO:0007669"/>
    <property type="project" value="InterPro"/>
</dbReference>
<dbReference type="PANTHER" id="PTHR13528">
    <property type="entry name" value="39S RIBOSOMAL PROTEIN L28, MITOCHONDRIAL"/>
    <property type="match status" value="1"/>
</dbReference>
<reference evidence="7" key="1">
    <citation type="journal article" date="2023" name="Mol. Phylogenet. Evol.">
        <title>Genome-scale phylogeny and comparative genomics of the fungal order Sordariales.</title>
        <authorList>
            <person name="Hensen N."/>
            <person name="Bonometti L."/>
            <person name="Westerberg I."/>
            <person name="Brannstrom I.O."/>
            <person name="Guillou S."/>
            <person name="Cros-Aarteil S."/>
            <person name="Calhoun S."/>
            <person name="Haridas S."/>
            <person name="Kuo A."/>
            <person name="Mondo S."/>
            <person name="Pangilinan J."/>
            <person name="Riley R."/>
            <person name="LaButti K."/>
            <person name="Andreopoulos B."/>
            <person name="Lipzen A."/>
            <person name="Chen C."/>
            <person name="Yan M."/>
            <person name="Daum C."/>
            <person name="Ng V."/>
            <person name="Clum A."/>
            <person name="Steindorff A."/>
            <person name="Ohm R.A."/>
            <person name="Martin F."/>
            <person name="Silar P."/>
            <person name="Natvig D.O."/>
            <person name="Lalanne C."/>
            <person name="Gautier V."/>
            <person name="Ament-Velasquez S.L."/>
            <person name="Kruys A."/>
            <person name="Hutchinson M.I."/>
            <person name="Powell A.J."/>
            <person name="Barry K."/>
            <person name="Miller A.N."/>
            <person name="Grigoriev I.V."/>
            <person name="Debuchy R."/>
            <person name="Gladieux P."/>
            <person name="Hiltunen Thoren M."/>
            <person name="Johannesson H."/>
        </authorList>
    </citation>
    <scope>NUCLEOTIDE SEQUENCE</scope>
    <source>
        <strain evidence="7">CBS 141.50</strain>
    </source>
</reference>
<evidence type="ECO:0000256" key="5">
    <source>
        <dbReference type="ARBA" id="ARBA00037226"/>
    </source>
</evidence>
<evidence type="ECO:0000313" key="7">
    <source>
        <dbReference type="EMBL" id="KAK4139934.1"/>
    </source>
</evidence>
<dbReference type="Pfam" id="PF00830">
    <property type="entry name" value="Ribosomal_L28"/>
    <property type="match status" value="1"/>
</dbReference>
<evidence type="ECO:0000256" key="1">
    <source>
        <dbReference type="ARBA" id="ARBA00008760"/>
    </source>
</evidence>
<dbReference type="EMBL" id="MU853645">
    <property type="protein sequence ID" value="KAK4139934.1"/>
    <property type="molecule type" value="Genomic_DNA"/>
</dbReference>
<dbReference type="InterPro" id="IPR034704">
    <property type="entry name" value="Ribosomal_bL28/bL31-like_sf"/>
</dbReference>
<sequence length="255" mass="28363">MPPIPPAQTCLRAATRSTTTSLQSRQIQLPASLNPTRAFSTAAPSFYKQTSVPGSDLRIPTASGAHPEIPPYPYGPRQTYHQSNTGLYGSASIRFGNNVSEKNEIKTRRNWRPNVQQKRIWSKSLGMFVRTRVTTRVLRTIDKVGGLDEYLLGRKPQRVKDLGPWGWKLRWRIMQTPVVRARLAAEREALGLPPKEEAEIALESLQTLPGGVAAREALLAETDQMLAKETEFELGTEEASGTAQPGFMSEKKPQQ</sequence>
<organism evidence="7 8">
    <name type="scientific">Dichotomopilus funicola</name>
    <dbReference type="NCBI Taxonomy" id="1934379"/>
    <lineage>
        <taxon>Eukaryota</taxon>
        <taxon>Fungi</taxon>
        <taxon>Dikarya</taxon>
        <taxon>Ascomycota</taxon>
        <taxon>Pezizomycotina</taxon>
        <taxon>Sordariomycetes</taxon>
        <taxon>Sordariomycetidae</taxon>
        <taxon>Sordariales</taxon>
        <taxon>Chaetomiaceae</taxon>
        <taxon>Dichotomopilus</taxon>
    </lineage>
</organism>
<feature type="region of interest" description="Disordered" evidence="6">
    <location>
        <begin position="58"/>
        <end position="83"/>
    </location>
</feature>
<evidence type="ECO:0000313" key="8">
    <source>
        <dbReference type="Proteomes" id="UP001302676"/>
    </source>
</evidence>
<comment type="function">
    <text evidence="5">Component of the mitochondrial ribosome (mitoribosome), a dedicated translation machinery responsible for the synthesis of mitochondrial genome-encoded proteins, including at least some of the essential transmembrane subunits of the mitochondrial respiratory chain. The mitoribosomes are attached to the mitochondrial inner membrane and translation products are cotranslationally integrated into the membrane.</text>
</comment>
<reference evidence="7" key="2">
    <citation type="submission" date="2023-05" db="EMBL/GenBank/DDBJ databases">
        <authorList>
            <consortium name="Lawrence Berkeley National Laboratory"/>
            <person name="Steindorff A."/>
            <person name="Hensen N."/>
            <person name="Bonometti L."/>
            <person name="Westerberg I."/>
            <person name="Brannstrom I.O."/>
            <person name="Guillou S."/>
            <person name="Cros-Aarteil S."/>
            <person name="Calhoun S."/>
            <person name="Haridas S."/>
            <person name="Kuo A."/>
            <person name="Mondo S."/>
            <person name="Pangilinan J."/>
            <person name="Riley R."/>
            <person name="Labutti K."/>
            <person name="Andreopoulos B."/>
            <person name="Lipzen A."/>
            <person name="Chen C."/>
            <person name="Yanf M."/>
            <person name="Daum C."/>
            <person name="Ng V."/>
            <person name="Clum A."/>
            <person name="Ohm R."/>
            <person name="Martin F."/>
            <person name="Silar P."/>
            <person name="Natvig D."/>
            <person name="Lalanne C."/>
            <person name="Gautier V."/>
            <person name="Ament-Velasquez S.L."/>
            <person name="Kruys A."/>
            <person name="Hutchinson M.I."/>
            <person name="Powell A.J."/>
            <person name="Barry K."/>
            <person name="Miller A.N."/>
            <person name="Grigoriev I.V."/>
            <person name="Debuchy R."/>
            <person name="Gladieux P."/>
            <person name="Thoren M.H."/>
            <person name="Johannesson H."/>
        </authorList>
    </citation>
    <scope>NUCLEOTIDE SEQUENCE</scope>
    <source>
        <strain evidence="7">CBS 141.50</strain>
    </source>
</reference>
<protein>
    <recommendedName>
        <fullName evidence="4">Large ribosomal subunit protein bL28m</fullName>
    </recommendedName>
</protein>
<evidence type="ECO:0000256" key="6">
    <source>
        <dbReference type="SAM" id="MobiDB-lite"/>
    </source>
</evidence>
<dbReference type="HAMAP" id="MF_00373">
    <property type="entry name" value="Ribosomal_bL28"/>
    <property type="match status" value="1"/>
</dbReference>
<evidence type="ECO:0000256" key="4">
    <source>
        <dbReference type="ARBA" id="ARBA00035269"/>
    </source>
</evidence>
<feature type="region of interest" description="Disordered" evidence="6">
    <location>
        <begin position="231"/>
        <end position="255"/>
    </location>
</feature>
<dbReference type="Proteomes" id="UP001302676">
    <property type="component" value="Unassembled WGS sequence"/>
</dbReference>
<dbReference type="PANTHER" id="PTHR13528:SF2">
    <property type="entry name" value="LARGE RIBOSOMAL SUBUNIT PROTEIN BL28M"/>
    <property type="match status" value="1"/>
</dbReference>
<proteinExistence type="inferred from homology"/>
<name>A0AAN6UVR7_9PEZI</name>
<dbReference type="Gene3D" id="2.30.170.40">
    <property type="entry name" value="Ribosomal protein L28/L24"/>
    <property type="match status" value="1"/>
</dbReference>
<gene>
    <name evidence="7" type="ORF">C8A04DRAFT_15410</name>
</gene>
<keyword evidence="8" id="KW-1185">Reference proteome</keyword>